<dbReference type="Proteomes" id="UP000273001">
    <property type="component" value="Chromosome"/>
</dbReference>
<dbReference type="PANTHER" id="PTHR12526">
    <property type="entry name" value="GLYCOSYLTRANSFERASE"/>
    <property type="match status" value="1"/>
</dbReference>
<reference evidence="4 5" key="1">
    <citation type="submission" date="2018-09" db="EMBL/GenBank/DDBJ databases">
        <authorList>
            <person name="Li J."/>
        </authorList>
    </citation>
    <scope>NUCLEOTIDE SEQUENCE [LARGE SCALE GENOMIC DNA]</scope>
    <source>
        <strain evidence="4 5">2129</strain>
    </source>
</reference>
<dbReference type="SUPFAM" id="SSF53756">
    <property type="entry name" value="UDP-Glycosyltransferase/glycogen phosphorylase"/>
    <property type="match status" value="1"/>
</dbReference>
<dbReference type="Pfam" id="PF13692">
    <property type="entry name" value="Glyco_trans_1_4"/>
    <property type="match status" value="1"/>
</dbReference>
<dbReference type="Gene3D" id="3.40.50.2000">
    <property type="entry name" value="Glycogen Phosphorylase B"/>
    <property type="match status" value="2"/>
</dbReference>
<dbReference type="PANTHER" id="PTHR12526:SF510">
    <property type="entry name" value="D-INOSITOL 3-PHOSPHATE GLYCOSYLTRANSFERASE"/>
    <property type="match status" value="1"/>
</dbReference>
<accession>A0ABM6Z500</accession>
<proteinExistence type="predicted"/>
<evidence type="ECO:0000259" key="3">
    <source>
        <dbReference type="Pfam" id="PF13439"/>
    </source>
</evidence>
<name>A0ABM6Z500_9ACTO</name>
<organism evidence="4 5">
    <name type="scientific">Actinomyces lilanjuaniae</name>
    <dbReference type="NCBI Taxonomy" id="2321394"/>
    <lineage>
        <taxon>Bacteria</taxon>
        <taxon>Bacillati</taxon>
        <taxon>Actinomycetota</taxon>
        <taxon>Actinomycetes</taxon>
        <taxon>Actinomycetales</taxon>
        <taxon>Actinomycetaceae</taxon>
        <taxon>Actinomyces</taxon>
    </lineage>
</organism>
<evidence type="ECO:0000313" key="4">
    <source>
        <dbReference type="EMBL" id="AYD90416.1"/>
    </source>
</evidence>
<evidence type="ECO:0000256" key="1">
    <source>
        <dbReference type="ARBA" id="ARBA00022676"/>
    </source>
</evidence>
<dbReference type="EMBL" id="CP032514">
    <property type="protein sequence ID" value="AYD90416.1"/>
    <property type="molecule type" value="Genomic_DNA"/>
</dbReference>
<keyword evidence="1" id="KW-0328">Glycosyltransferase</keyword>
<protein>
    <submittedName>
        <fullName evidence="4">Glycosyltransferase family 1 protein</fullName>
    </submittedName>
</protein>
<evidence type="ECO:0000256" key="2">
    <source>
        <dbReference type="ARBA" id="ARBA00022679"/>
    </source>
</evidence>
<dbReference type="Pfam" id="PF13439">
    <property type="entry name" value="Glyco_transf_4"/>
    <property type="match status" value="1"/>
</dbReference>
<sequence length="384" mass="40224">MSTILVAHPSPDLYGSDLQLVETVRGLLGAGHTVKVALPTDGPLRPVLRAAGAQVAVTPFTVLRKALLTAGGLTSLGLHAAGETSRLRRLARASGADLVLTNTVTLPWWPLAGRAAGLPVLAHVHEAESTQHRLIRSGLNAPLLAASRIVVNSSAAQETLLSVLPRLASRTTVVHNGVAGPPSPPAPLRRRGADSPLHVVMVGRLSPRKGVDVVLEAVALLRRGSMDASLTVCGSVFPGYEWYEEELRRRAAQQDLAGHVRFLGYVHPTWPVLETADVVAVPSRAEPFGNTAVEAMHAGRPLVASRVQGLAEVVTDGETGLLVPPEEPAALAQALGDLAAHPGKAARLAQQAVQDAAARFSVEGYRATMVDIVAETLADRDAPA</sequence>
<dbReference type="CDD" id="cd03801">
    <property type="entry name" value="GT4_PimA-like"/>
    <property type="match status" value="1"/>
</dbReference>
<dbReference type="RefSeq" id="WP_119837178.1">
    <property type="nucleotide sequence ID" value="NZ_CP032514.1"/>
</dbReference>
<gene>
    <name evidence="4" type="ORF">D5R93_11135</name>
</gene>
<evidence type="ECO:0000313" key="5">
    <source>
        <dbReference type="Proteomes" id="UP000273001"/>
    </source>
</evidence>
<feature type="domain" description="Glycosyltransferase subfamily 4-like N-terminal" evidence="3">
    <location>
        <begin position="20"/>
        <end position="178"/>
    </location>
</feature>
<dbReference type="InterPro" id="IPR028098">
    <property type="entry name" value="Glyco_trans_4-like_N"/>
</dbReference>
<keyword evidence="5" id="KW-1185">Reference proteome</keyword>
<keyword evidence="2" id="KW-0808">Transferase</keyword>